<dbReference type="Proteomes" id="UP000179536">
    <property type="component" value="Unassembled WGS sequence"/>
</dbReference>
<evidence type="ECO:0000313" key="7">
    <source>
        <dbReference type="Proteomes" id="UP000655037"/>
    </source>
</evidence>
<keyword evidence="5" id="KW-1185">Reference proteome</keyword>
<name>A0AAE4W461_AGRVI</name>
<evidence type="ECO:0000313" key="6">
    <source>
        <dbReference type="Proteomes" id="UP000179536"/>
    </source>
</evidence>
<reference evidence="5 6" key="1">
    <citation type="submission" date="2019-11" db="EMBL/GenBank/DDBJ databases">
        <title>Whole-genome sequencing of Allorhizobium vitis.</title>
        <authorList>
            <person name="Gan H.M."/>
            <person name="Savka M.A."/>
        </authorList>
    </citation>
    <scope>NUCLEOTIDE SEQUENCE [LARGE SCALE GENOMIC DNA]</scope>
    <source>
        <strain evidence="4 6">RF2/1</strain>
        <strain evidence="3 5">T1/7</strain>
    </source>
</reference>
<keyword evidence="1" id="KW-0175">Coiled coil</keyword>
<proteinExistence type="predicted"/>
<dbReference type="EMBL" id="JACXXJ020000005">
    <property type="protein sequence ID" value="MBF2715486.1"/>
    <property type="molecule type" value="Genomic_DNA"/>
</dbReference>
<accession>A0AAE4W461</accession>
<evidence type="ECO:0000313" key="4">
    <source>
        <dbReference type="EMBL" id="MUP13220.1"/>
    </source>
</evidence>
<dbReference type="RefSeq" id="WP_015916614.1">
    <property type="nucleotide sequence ID" value="NZ_AP023272.1"/>
</dbReference>
<sequence length="127" mass="14347">MILDMTAIGVLISLALNSINLLTQFRTMMSTGEKKLEERMVKAEAKLVEYDRRIQSLESELKHLPDRGTTHRLELSMAEIAGRLNTIEVAQAGRFSAMEQKLAPIQAMGERLNEVLLEQAKNEQHRG</sequence>
<feature type="coiled-coil region" evidence="1">
    <location>
        <begin position="33"/>
        <end position="60"/>
    </location>
</feature>
<evidence type="ECO:0000313" key="3">
    <source>
        <dbReference type="EMBL" id="MUO45290.1"/>
    </source>
</evidence>
<dbReference type="EMBL" id="MBFE02000033">
    <property type="protein sequence ID" value="MUO45290.1"/>
    <property type="molecule type" value="Genomic_DNA"/>
</dbReference>
<dbReference type="Proteomes" id="UP000655037">
    <property type="component" value="Unassembled WGS sequence"/>
</dbReference>
<evidence type="ECO:0000313" key="5">
    <source>
        <dbReference type="Proteomes" id="UP000179454"/>
    </source>
</evidence>
<dbReference type="AlphaFoldDB" id="A0AAE4W461"/>
<dbReference type="EMBL" id="MBFA02000028">
    <property type="protein sequence ID" value="MUP13220.1"/>
    <property type="molecule type" value="Genomic_DNA"/>
</dbReference>
<gene>
    <name evidence="4" type="ORF">BBK91_025610</name>
    <name evidence="3" type="ORF">BBL17_026325</name>
    <name evidence="2" type="ORF">IEI95_014800</name>
</gene>
<dbReference type="Proteomes" id="UP000179454">
    <property type="component" value="Unassembled WGS sequence"/>
</dbReference>
<dbReference type="InterPro" id="IPR020269">
    <property type="entry name" value="Phage_Mu_Releasin"/>
</dbReference>
<comment type="caution">
    <text evidence="2">The sequence shown here is derived from an EMBL/GenBank/DDBJ whole genome shotgun (WGS) entry which is preliminary data.</text>
</comment>
<organism evidence="2 7">
    <name type="scientific">Agrobacterium vitis</name>
    <name type="common">Rhizobium vitis</name>
    <dbReference type="NCBI Taxonomy" id="373"/>
    <lineage>
        <taxon>Bacteria</taxon>
        <taxon>Pseudomonadati</taxon>
        <taxon>Pseudomonadota</taxon>
        <taxon>Alphaproteobacteria</taxon>
        <taxon>Hyphomicrobiales</taxon>
        <taxon>Rhizobiaceae</taxon>
        <taxon>Rhizobium/Agrobacterium group</taxon>
        <taxon>Agrobacterium</taxon>
    </lineage>
</organism>
<evidence type="ECO:0000313" key="2">
    <source>
        <dbReference type="EMBL" id="MBF2715486.1"/>
    </source>
</evidence>
<reference evidence="2" key="2">
    <citation type="submission" date="2020-11" db="EMBL/GenBank/DDBJ databases">
        <title>Agrobacterium vitis strain K377 genome.</title>
        <authorList>
            <person name="Xi H."/>
        </authorList>
    </citation>
    <scope>NUCLEOTIDE SEQUENCE</scope>
    <source>
        <strain evidence="2">K377</strain>
    </source>
</reference>
<protein>
    <submittedName>
        <fullName evidence="2">DUF2730 family protein</fullName>
    </submittedName>
</protein>
<evidence type="ECO:0000256" key="1">
    <source>
        <dbReference type="SAM" id="Coils"/>
    </source>
</evidence>
<dbReference type="Pfam" id="PF10805">
    <property type="entry name" value="DUF2730"/>
    <property type="match status" value="1"/>
</dbReference>